<keyword evidence="1" id="KW-0812">Transmembrane</keyword>
<sequence>MKVNATYLMRLAALIILIFGGTLVIVYSQTGEVLMDQVIGTSIGVVLLIGSFIWRMVKRSE</sequence>
<proteinExistence type="predicted"/>
<evidence type="ECO:0000313" key="3">
    <source>
        <dbReference type="Proteomes" id="UP000587942"/>
    </source>
</evidence>
<dbReference type="EMBL" id="JAAVUM010000001">
    <property type="protein sequence ID" value="NKE04052.1"/>
    <property type="molecule type" value="Genomic_DNA"/>
</dbReference>
<dbReference type="RefSeq" id="WP_167830577.1">
    <property type="nucleotide sequence ID" value="NZ_JAAVUM010000001.1"/>
</dbReference>
<keyword evidence="1" id="KW-1133">Transmembrane helix</keyword>
<dbReference type="AlphaFoldDB" id="A0A846TFC5"/>
<organism evidence="2 3">
    <name type="scientific">Mesobacillus selenatarsenatis</name>
    <dbReference type="NCBI Taxonomy" id="388741"/>
    <lineage>
        <taxon>Bacteria</taxon>
        <taxon>Bacillati</taxon>
        <taxon>Bacillota</taxon>
        <taxon>Bacilli</taxon>
        <taxon>Bacillales</taxon>
        <taxon>Bacillaceae</taxon>
        <taxon>Mesobacillus</taxon>
    </lineage>
</organism>
<feature type="transmembrane region" description="Helical" evidence="1">
    <location>
        <begin position="7"/>
        <end position="27"/>
    </location>
</feature>
<reference evidence="2 3" key="1">
    <citation type="submission" date="2020-03" db="EMBL/GenBank/DDBJ databases">
        <authorList>
            <person name="Sun Q."/>
        </authorList>
    </citation>
    <scope>NUCLEOTIDE SEQUENCE [LARGE SCALE GENOMIC DNA]</scope>
    <source>
        <strain evidence="2 3">KACC 21451</strain>
    </source>
</reference>
<evidence type="ECO:0000313" key="2">
    <source>
        <dbReference type="EMBL" id="NKE04052.1"/>
    </source>
</evidence>
<keyword evidence="1" id="KW-0472">Membrane</keyword>
<comment type="caution">
    <text evidence="2">The sequence shown here is derived from an EMBL/GenBank/DDBJ whole genome shotgun (WGS) entry which is preliminary data.</text>
</comment>
<name>A0A846TFC5_9BACI</name>
<gene>
    <name evidence="2" type="ORF">GWK17_00950</name>
</gene>
<feature type="transmembrane region" description="Helical" evidence="1">
    <location>
        <begin position="39"/>
        <end position="57"/>
    </location>
</feature>
<evidence type="ECO:0000256" key="1">
    <source>
        <dbReference type="SAM" id="Phobius"/>
    </source>
</evidence>
<accession>A0A846TFC5</accession>
<dbReference type="Proteomes" id="UP000587942">
    <property type="component" value="Unassembled WGS sequence"/>
</dbReference>
<protein>
    <submittedName>
        <fullName evidence="2">Uncharacterized protein</fullName>
    </submittedName>
</protein>